<feature type="non-terminal residue" evidence="2">
    <location>
        <position position="1"/>
    </location>
</feature>
<evidence type="ECO:0000313" key="2">
    <source>
        <dbReference type="EMBL" id="SVC37752.1"/>
    </source>
</evidence>
<feature type="non-terminal residue" evidence="2">
    <location>
        <position position="398"/>
    </location>
</feature>
<evidence type="ECO:0000256" key="1">
    <source>
        <dbReference type="SAM" id="MobiDB-lite"/>
    </source>
</evidence>
<feature type="region of interest" description="Disordered" evidence="1">
    <location>
        <begin position="1"/>
        <end position="21"/>
    </location>
</feature>
<proteinExistence type="predicted"/>
<protein>
    <submittedName>
        <fullName evidence="2">Uncharacterized protein</fullName>
    </submittedName>
</protein>
<accession>A0A382LRP3</accession>
<gene>
    <name evidence="2" type="ORF">METZ01_LOCUS290606</name>
</gene>
<name>A0A382LRP3_9ZZZZ</name>
<reference evidence="2" key="1">
    <citation type="submission" date="2018-05" db="EMBL/GenBank/DDBJ databases">
        <authorList>
            <person name="Lanie J.A."/>
            <person name="Ng W.-L."/>
            <person name="Kazmierczak K.M."/>
            <person name="Andrzejewski T.M."/>
            <person name="Davidsen T.M."/>
            <person name="Wayne K.J."/>
            <person name="Tettelin H."/>
            <person name="Glass J.I."/>
            <person name="Rusch D."/>
            <person name="Podicherti R."/>
            <person name="Tsui H.-C.T."/>
            <person name="Winkler M.E."/>
        </authorList>
    </citation>
    <scope>NUCLEOTIDE SEQUENCE</scope>
</reference>
<dbReference type="AlphaFoldDB" id="A0A382LRP3"/>
<dbReference type="EMBL" id="UINC01087945">
    <property type="protein sequence ID" value="SVC37752.1"/>
    <property type="molecule type" value="Genomic_DNA"/>
</dbReference>
<sequence>FGTIGDLLGGPTALDTESDEGGREQAVREILNRIKFGTEGALLTGVIGGTGALIKKVATRGKELKYSQSLTDRLLNGIISGFRPRGDLPEQAFLTKGEMLGKKSADLNRAVELSRAVDRDIDRIFGNIKPTFNRTLREEKFQLYRDLDDLLFSGKSGLDKAGRVTMGEMDPKLMETIGEKLLNNGAKAEHVGNIFQNMGMMRNKWSDMATLVQSKLPLEALPVFRNIVGDHFKQWLGRTYEVFENRSLIPFFNYKPASEAVKKVANIFMRQNRRAISRAEEAKAAGQPVEIPAPLTWENAVYQVNNILKNVKQDKDFTRLLRDSESMQAIRTPYFKVPTNFVKDSVADDLAKHDIFTKRLEQAATKGRYALPGPEGIPQRTVIGQGSKAFRELFGEVK</sequence>
<organism evidence="2">
    <name type="scientific">marine metagenome</name>
    <dbReference type="NCBI Taxonomy" id="408172"/>
    <lineage>
        <taxon>unclassified sequences</taxon>
        <taxon>metagenomes</taxon>
        <taxon>ecological metagenomes</taxon>
    </lineage>
</organism>